<evidence type="ECO:0000313" key="2">
    <source>
        <dbReference type="EMBL" id="SSZ46834.1"/>
    </source>
</evidence>
<feature type="domain" description="Glycosyltransferase 2-like" evidence="1">
    <location>
        <begin position="5"/>
        <end position="125"/>
    </location>
</feature>
<keyword evidence="2" id="KW-0808">Transferase</keyword>
<dbReference type="Pfam" id="PF00535">
    <property type="entry name" value="Glycos_transf_2"/>
    <property type="match status" value="1"/>
</dbReference>
<organism evidence="2 3">
    <name type="scientific">Bergeyella zoohelcum</name>
    <dbReference type="NCBI Taxonomy" id="1015"/>
    <lineage>
        <taxon>Bacteria</taxon>
        <taxon>Pseudomonadati</taxon>
        <taxon>Bacteroidota</taxon>
        <taxon>Flavobacteriia</taxon>
        <taxon>Flavobacteriales</taxon>
        <taxon>Weeksellaceae</taxon>
        <taxon>Bergeyella</taxon>
    </lineage>
</organism>
<dbReference type="SUPFAM" id="SSF53448">
    <property type="entry name" value="Nucleotide-diphospho-sugar transferases"/>
    <property type="match status" value="1"/>
</dbReference>
<dbReference type="PANTHER" id="PTHR22916:SF3">
    <property type="entry name" value="UDP-GLCNAC:BETAGAL BETA-1,3-N-ACETYLGLUCOSAMINYLTRANSFERASE-LIKE PROTEIN 1"/>
    <property type="match status" value="1"/>
</dbReference>
<gene>
    <name evidence="2" type="primary">hyaD_1</name>
    <name evidence="2" type="ORF">NCTC11661_00491</name>
</gene>
<dbReference type="Gene3D" id="3.90.550.10">
    <property type="entry name" value="Spore Coat Polysaccharide Biosynthesis Protein SpsA, Chain A"/>
    <property type="match status" value="1"/>
</dbReference>
<dbReference type="GO" id="GO:0050501">
    <property type="term" value="F:hyaluronan synthase activity"/>
    <property type="evidence" value="ECO:0007669"/>
    <property type="project" value="UniProtKB-EC"/>
</dbReference>
<proteinExistence type="predicted"/>
<dbReference type="InterPro" id="IPR001173">
    <property type="entry name" value="Glyco_trans_2-like"/>
</dbReference>
<reference evidence="2 3" key="1">
    <citation type="submission" date="2018-06" db="EMBL/GenBank/DDBJ databases">
        <authorList>
            <consortium name="Pathogen Informatics"/>
            <person name="Doyle S."/>
        </authorList>
    </citation>
    <scope>NUCLEOTIDE SEQUENCE [LARGE SCALE GENOMIC DNA]</scope>
    <source>
        <strain evidence="2 3">NCTC11661</strain>
    </source>
</reference>
<sequence>MPKISIITPSYNCEKFLPETIASVTNQTFADWEWIICDDGSTDASREILAKIQDPRVKVLYSKKNLGAGHARNEALKEAAGDFITFIDADDYWHLTFLEEMTNFMTENHAELAYCNYSRCDENMNPTIGDFKADKVVTFNNLLKTCRLSLLSSMYSCKRIGKIYFPTGTKREDHVMWLEVLKKIPQGLPYPKTLAKYRMHSNSISRKKQSIVKDQYLVYKKHMKFSTLKSLYYTCLWAINGFMKYSKIFNR</sequence>
<accession>A0A376BZD6</accession>
<dbReference type="EC" id="2.4.1.212" evidence="2"/>
<protein>
    <submittedName>
        <fullName evidence="2">Hyaluronan synthase</fullName>
        <ecNumber evidence="2">2.4.1.212</ecNumber>
    </submittedName>
</protein>
<dbReference type="CDD" id="cd00761">
    <property type="entry name" value="Glyco_tranf_GTA_type"/>
    <property type="match status" value="1"/>
</dbReference>
<keyword evidence="2" id="KW-0328">Glycosyltransferase</keyword>
<dbReference type="Proteomes" id="UP000255515">
    <property type="component" value="Unassembled WGS sequence"/>
</dbReference>
<dbReference type="RefSeq" id="WP_002686811.1">
    <property type="nucleotide sequence ID" value="NZ_UFTJ01000001.1"/>
</dbReference>
<dbReference type="EMBL" id="UFTJ01000001">
    <property type="protein sequence ID" value="SSZ46834.1"/>
    <property type="molecule type" value="Genomic_DNA"/>
</dbReference>
<dbReference type="InterPro" id="IPR029044">
    <property type="entry name" value="Nucleotide-diphossugar_trans"/>
</dbReference>
<dbReference type="PANTHER" id="PTHR22916">
    <property type="entry name" value="GLYCOSYLTRANSFERASE"/>
    <property type="match status" value="1"/>
</dbReference>
<evidence type="ECO:0000259" key="1">
    <source>
        <dbReference type="Pfam" id="PF00535"/>
    </source>
</evidence>
<dbReference type="AlphaFoldDB" id="A0A376BZD6"/>
<name>A0A376BZD6_9FLAO</name>
<evidence type="ECO:0000313" key="3">
    <source>
        <dbReference type="Proteomes" id="UP000255515"/>
    </source>
</evidence>